<dbReference type="AlphaFoldDB" id="X1IF35"/>
<dbReference type="EMBL" id="BARU01038048">
    <property type="protein sequence ID" value="GAH80327.1"/>
    <property type="molecule type" value="Genomic_DNA"/>
</dbReference>
<proteinExistence type="predicted"/>
<protein>
    <recommendedName>
        <fullName evidence="2">ParB/Sulfiredoxin domain-containing protein</fullName>
    </recommendedName>
</protein>
<feature type="non-terminal residue" evidence="1">
    <location>
        <position position="1"/>
    </location>
</feature>
<comment type="caution">
    <text evidence="1">The sequence shown here is derived from an EMBL/GenBank/DDBJ whole genome shotgun (WGS) entry which is preliminary data.</text>
</comment>
<sequence>FDKRLWEEKGEIRPISGTERIKEMKEAIEEGVCLGVPTVFYIKGKCRIVDGQKRIGISKMLGRKEINVLKLIREP</sequence>
<gene>
    <name evidence="1" type="ORF">S03H2_59188</name>
</gene>
<organism evidence="1">
    <name type="scientific">marine sediment metagenome</name>
    <dbReference type="NCBI Taxonomy" id="412755"/>
    <lineage>
        <taxon>unclassified sequences</taxon>
        <taxon>metagenomes</taxon>
        <taxon>ecological metagenomes</taxon>
    </lineage>
</organism>
<accession>X1IF35</accession>
<name>X1IF35_9ZZZZ</name>
<dbReference type="SUPFAM" id="SSF110849">
    <property type="entry name" value="ParB/Sulfiredoxin"/>
    <property type="match status" value="1"/>
</dbReference>
<dbReference type="InterPro" id="IPR036086">
    <property type="entry name" value="ParB/Sulfiredoxin_sf"/>
</dbReference>
<evidence type="ECO:0008006" key="2">
    <source>
        <dbReference type="Google" id="ProtNLM"/>
    </source>
</evidence>
<evidence type="ECO:0000313" key="1">
    <source>
        <dbReference type="EMBL" id="GAH80327.1"/>
    </source>
</evidence>
<reference evidence="1" key="1">
    <citation type="journal article" date="2014" name="Front. Microbiol.">
        <title>High frequency of phylogenetically diverse reductive dehalogenase-homologous genes in deep subseafloor sedimentary metagenomes.</title>
        <authorList>
            <person name="Kawai M."/>
            <person name="Futagami T."/>
            <person name="Toyoda A."/>
            <person name="Takaki Y."/>
            <person name="Nishi S."/>
            <person name="Hori S."/>
            <person name="Arai W."/>
            <person name="Tsubouchi T."/>
            <person name="Morono Y."/>
            <person name="Uchiyama I."/>
            <person name="Ito T."/>
            <person name="Fujiyama A."/>
            <person name="Inagaki F."/>
            <person name="Takami H."/>
        </authorList>
    </citation>
    <scope>NUCLEOTIDE SEQUENCE</scope>
    <source>
        <strain evidence="1">Expedition CK06-06</strain>
    </source>
</reference>